<protein>
    <submittedName>
        <fullName evidence="1">Uncharacterized protein</fullName>
    </submittedName>
</protein>
<sequence length="185" mass="21329">MYTDLHEWMTIHKSVLRFASIEAMDFNTYPSHCLDRYAVFIVEYTPLDPRGLPSKGAHRFKVSAVKVVKSEPGGELATWKFLGIADLKLEERGRMEGRSGCGVGNIVYVVSCGDVWRREIEEVRHGQVRVSMRNWEVLMGRMFAGEMTMEQVVSVQTNVRQWLMETYQRDQSTCVSPCLCWRTIL</sequence>
<feature type="non-terminal residue" evidence="1">
    <location>
        <position position="185"/>
    </location>
</feature>
<name>A0A067PCY4_9AGAM</name>
<dbReference type="EMBL" id="KL197746">
    <property type="protein sequence ID" value="KDQ51700.1"/>
    <property type="molecule type" value="Genomic_DNA"/>
</dbReference>
<organism evidence="1 2">
    <name type="scientific">Jaapia argillacea MUCL 33604</name>
    <dbReference type="NCBI Taxonomy" id="933084"/>
    <lineage>
        <taxon>Eukaryota</taxon>
        <taxon>Fungi</taxon>
        <taxon>Dikarya</taxon>
        <taxon>Basidiomycota</taxon>
        <taxon>Agaricomycotina</taxon>
        <taxon>Agaricomycetes</taxon>
        <taxon>Agaricomycetidae</taxon>
        <taxon>Jaapiales</taxon>
        <taxon>Jaapiaceae</taxon>
        <taxon>Jaapia</taxon>
    </lineage>
</organism>
<dbReference type="Proteomes" id="UP000027265">
    <property type="component" value="Unassembled WGS sequence"/>
</dbReference>
<accession>A0A067PCY4</accession>
<evidence type="ECO:0000313" key="1">
    <source>
        <dbReference type="EMBL" id="KDQ51700.1"/>
    </source>
</evidence>
<evidence type="ECO:0000313" key="2">
    <source>
        <dbReference type="Proteomes" id="UP000027265"/>
    </source>
</evidence>
<dbReference type="AlphaFoldDB" id="A0A067PCY4"/>
<gene>
    <name evidence="1" type="ORF">JAAARDRAFT_40943</name>
</gene>
<dbReference type="HOGENOM" id="CLU_1464639_0_0_1"/>
<dbReference type="InParanoid" id="A0A067PCY4"/>
<reference evidence="2" key="1">
    <citation type="journal article" date="2014" name="Proc. Natl. Acad. Sci. U.S.A.">
        <title>Extensive sampling of basidiomycete genomes demonstrates inadequacy of the white-rot/brown-rot paradigm for wood decay fungi.</title>
        <authorList>
            <person name="Riley R."/>
            <person name="Salamov A.A."/>
            <person name="Brown D.W."/>
            <person name="Nagy L.G."/>
            <person name="Floudas D."/>
            <person name="Held B.W."/>
            <person name="Levasseur A."/>
            <person name="Lombard V."/>
            <person name="Morin E."/>
            <person name="Otillar R."/>
            <person name="Lindquist E.A."/>
            <person name="Sun H."/>
            <person name="LaButti K.M."/>
            <person name="Schmutz J."/>
            <person name="Jabbour D."/>
            <person name="Luo H."/>
            <person name="Baker S.E."/>
            <person name="Pisabarro A.G."/>
            <person name="Walton J.D."/>
            <person name="Blanchette R.A."/>
            <person name="Henrissat B."/>
            <person name="Martin F."/>
            <person name="Cullen D."/>
            <person name="Hibbett D.S."/>
            <person name="Grigoriev I.V."/>
        </authorList>
    </citation>
    <scope>NUCLEOTIDE SEQUENCE [LARGE SCALE GENOMIC DNA]</scope>
    <source>
        <strain evidence="2">MUCL 33604</strain>
    </source>
</reference>
<proteinExistence type="predicted"/>
<keyword evidence="2" id="KW-1185">Reference proteome</keyword>